<proteinExistence type="inferred from homology"/>
<accession>A0A1I6RFR5</accession>
<keyword evidence="5 9" id="KW-0479">Metal-binding</keyword>
<keyword evidence="8 9" id="KW-0503">Monooxygenase</keyword>
<keyword evidence="4 9" id="KW-0349">Heme</keyword>
<dbReference type="CDD" id="cd11078">
    <property type="entry name" value="CYP130-like"/>
    <property type="match status" value="1"/>
</dbReference>
<evidence type="ECO:0000256" key="9">
    <source>
        <dbReference type="RuleBase" id="RU000461"/>
    </source>
</evidence>
<keyword evidence="3" id="KW-0963">Cytoplasm</keyword>
<dbReference type="Proteomes" id="UP000198852">
    <property type="component" value="Unassembled WGS sequence"/>
</dbReference>
<dbReference type="InterPro" id="IPR002397">
    <property type="entry name" value="Cyt_P450_B"/>
</dbReference>
<dbReference type="FunFam" id="1.10.630.10:FF:000018">
    <property type="entry name" value="Cytochrome P450 monooxygenase"/>
    <property type="match status" value="1"/>
</dbReference>
<protein>
    <recommendedName>
        <fullName evidence="12">Cytochrome P450</fullName>
    </recommendedName>
</protein>
<dbReference type="GO" id="GO:0036199">
    <property type="term" value="F:cholest-4-en-3-one 26-monooxygenase activity"/>
    <property type="evidence" value="ECO:0007669"/>
    <property type="project" value="TreeGrafter"/>
</dbReference>
<evidence type="ECO:0000256" key="4">
    <source>
        <dbReference type="ARBA" id="ARBA00022617"/>
    </source>
</evidence>
<dbReference type="InterPro" id="IPR017972">
    <property type="entry name" value="Cyt_P450_CS"/>
</dbReference>
<dbReference type="PANTHER" id="PTHR46696">
    <property type="entry name" value="P450, PUTATIVE (EUROFUNG)-RELATED"/>
    <property type="match status" value="1"/>
</dbReference>
<dbReference type="OrthoDB" id="3213397at2"/>
<keyword evidence="7 9" id="KW-0408">Iron</keyword>
<keyword evidence="11" id="KW-1185">Reference proteome</keyword>
<dbReference type="RefSeq" id="WP_093415866.1">
    <property type="nucleotide sequence ID" value="NZ_FOZX01000003.1"/>
</dbReference>
<dbReference type="PRINTS" id="PR00359">
    <property type="entry name" value="BP450"/>
</dbReference>
<keyword evidence="6 9" id="KW-0560">Oxidoreductase</keyword>
<evidence type="ECO:0000256" key="8">
    <source>
        <dbReference type="ARBA" id="ARBA00023033"/>
    </source>
</evidence>
<dbReference type="GO" id="GO:0005737">
    <property type="term" value="C:cytoplasm"/>
    <property type="evidence" value="ECO:0007669"/>
    <property type="project" value="UniProtKB-SubCell"/>
</dbReference>
<dbReference type="GO" id="GO:0020037">
    <property type="term" value="F:heme binding"/>
    <property type="evidence" value="ECO:0007669"/>
    <property type="project" value="InterPro"/>
</dbReference>
<dbReference type="SUPFAM" id="SSF48264">
    <property type="entry name" value="Cytochrome P450"/>
    <property type="match status" value="1"/>
</dbReference>
<organism evidence="10 11">
    <name type="scientific">Saccharopolyspora flava</name>
    <dbReference type="NCBI Taxonomy" id="95161"/>
    <lineage>
        <taxon>Bacteria</taxon>
        <taxon>Bacillati</taxon>
        <taxon>Actinomycetota</taxon>
        <taxon>Actinomycetes</taxon>
        <taxon>Pseudonocardiales</taxon>
        <taxon>Pseudonocardiaceae</taxon>
        <taxon>Saccharopolyspora</taxon>
    </lineage>
</organism>
<comment type="subcellular location">
    <subcellularLocation>
        <location evidence="1">Cytoplasm</location>
    </subcellularLocation>
</comment>
<name>A0A1I6RFR5_9PSEU</name>
<dbReference type="STRING" id="95161.SAMN05660874_02160"/>
<evidence type="ECO:0000256" key="5">
    <source>
        <dbReference type="ARBA" id="ARBA00022723"/>
    </source>
</evidence>
<dbReference type="PROSITE" id="PS00086">
    <property type="entry name" value="CYTOCHROME_P450"/>
    <property type="match status" value="1"/>
</dbReference>
<evidence type="ECO:0008006" key="12">
    <source>
        <dbReference type="Google" id="ProtNLM"/>
    </source>
</evidence>
<evidence type="ECO:0000256" key="6">
    <source>
        <dbReference type="ARBA" id="ARBA00023002"/>
    </source>
</evidence>
<reference evidence="11" key="1">
    <citation type="submission" date="2016-10" db="EMBL/GenBank/DDBJ databases">
        <authorList>
            <person name="Varghese N."/>
            <person name="Submissions S."/>
        </authorList>
    </citation>
    <scope>NUCLEOTIDE SEQUENCE [LARGE SCALE GENOMIC DNA]</scope>
    <source>
        <strain evidence="11">DSM 44771</strain>
    </source>
</reference>
<dbReference type="GO" id="GO:0005506">
    <property type="term" value="F:iron ion binding"/>
    <property type="evidence" value="ECO:0007669"/>
    <property type="project" value="InterPro"/>
</dbReference>
<dbReference type="Pfam" id="PF00067">
    <property type="entry name" value="p450"/>
    <property type="match status" value="1"/>
</dbReference>
<comment type="similarity">
    <text evidence="2 9">Belongs to the cytochrome P450 family.</text>
</comment>
<evidence type="ECO:0000256" key="2">
    <source>
        <dbReference type="ARBA" id="ARBA00010617"/>
    </source>
</evidence>
<sequence>MSSDVVFSPYDYAVHDDPYPAYARLRDEAPVYRNDELDFWALSRHADVAALFRDNTRLSNANGVSLDPAAWGPGAHRTMSFLALDDPRHNRLRSLVSRGFTPRRVRDLQPRILELARHHLLPALEAGEFDFVADFAGKFPMDVISELMGVPEADRDRLRELADTVMHREEGVSDVPRAAMEASLNLVGYYTDLLAERRRSPTDDLTSALLAAEIDGDRLSEEEIIAFLFLMVVAGNETTTKLLANAVHWAHLNPGEQAKPFSDPERVTDWIEETLRYDTSTQMVARTATEDIPLDGGTIPEGARVLLLVGSANRDPRAFADPDRYDLDRRGEIPLVSFGGGTHFCLGAHLARLEARIALTEFVGLVNSYEVDLDRARRVHSSNVRGFATLPVRVESR</sequence>
<evidence type="ECO:0000313" key="10">
    <source>
        <dbReference type="EMBL" id="SFS63420.1"/>
    </source>
</evidence>
<evidence type="ECO:0000256" key="7">
    <source>
        <dbReference type="ARBA" id="ARBA00023004"/>
    </source>
</evidence>
<dbReference type="PANTHER" id="PTHR46696:SF4">
    <property type="entry name" value="BIOTIN BIOSYNTHESIS CYTOCHROME P450"/>
    <property type="match status" value="1"/>
</dbReference>
<dbReference type="InterPro" id="IPR001128">
    <property type="entry name" value="Cyt_P450"/>
</dbReference>
<dbReference type="AlphaFoldDB" id="A0A1I6RFR5"/>
<dbReference type="GO" id="GO:0006707">
    <property type="term" value="P:cholesterol catabolic process"/>
    <property type="evidence" value="ECO:0007669"/>
    <property type="project" value="TreeGrafter"/>
</dbReference>
<dbReference type="InterPro" id="IPR036396">
    <property type="entry name" value="Cyt_P450_sf"/>
</dbReference>
<evidence type="ECO:0000256" key="3">
    <source>
        <dbReference type="ARBA" id="ARBA00022490"/>
    </source>
</evidence>
<dbReference type="Gene3D" id="1.10.630.10">
    <property type="entry name" value="Cytochrome P450"/>
    <property type="match status" value="1"/>
</dbReference>
<evidence type="ECO:0000313" key="11">
    <source>
        <dbReference type="Proteomes" id="UP000198852"/>
    </source>
</evidence>
<gene>
    <name evidence="10" type="ORF">SAMN05660874_02160</name>
</gene>
<dbReference type="EMBL" id="FOZX01000003">
    <property type="protein sequence ID" value="SFS63420.1"/>
    <property type="molecule type" value="Genomic_DNA"/>
</dbReference>
<dbReference type="GO" id="GO:0008395">
    <property type="term" value="F:steroid hydroxylase activity"/>
    <property type="evidence" value="ECO:0007669"/>
    <property type="project" value="TreeGrafter"/>
</dbReference>
<evidence type="ECO:0000256" key="1">
    <source>
        <dbReference type="ARBA" id="ARBA00004496"/>
    </source>
</evidence>